<dbReference type="InterPro" id="IPR014198">
    <property type="entry name" value="Spore_III_AB"/>
</dbReference>
<dbReference type="Pfam" id="PF09548">
    <property type="entry name" value="Spore_III_AB"/>
    <property type="match status" value="1"/>
</dbReference>
<keyword evidence="2" id="KW-1185">Reference proteome</keyword>
<dbReference type="STRING" id="1469948.GCA_000732725_01485"/>
<dbReference type="OrthoDB" id="1779801at2"/>
<sequence>MLRLIGILFLMGGSFGLGLSFKNRMKDNLNALYQIQQIFKMLQNEITYSKAPLPEACRRIGSRIKEPYGKAFKEIYEKMLLNNGCSFSEVWKECMKKCLKGAVLSEEEKRVCLDFGDCAGYMDGKMQAEAIEQYLHRLELSVKKLEEDMINKSKVIMSLSVMGGLLVAIILI</sequence>
<comment type="caution">
    <text evidence="1">The sequence shown here is derived from an EMBL/GenBank/DDBJ whole genome shotgun (WGS) entry which is preliminary data.</text>
</comment>
<accession>A0A4R1QZD3</accession>
<gene>
    <name evidence="1" type="ORF">EDD76_1064</name>
</gene>
<protein>
    <submittedName>
        <fullName evidence="1">Stage III sporulation protein AB</fullName>
    </submittedName>
</protein>
<dbReference type="Proteomes" id="UP000295718">
    <property type="component" value="Unassembled WGS sequence"/>
</dbReference>
<name>A0A4R1QZD3_9FIRM</name>
<reference evidence="1 2" key="1">
    <citation type="submission" date="2019-03" db="EMBL/GenBank/DDBJ databases">
        <title>Genomic Encyclopedia of Type Strains, Phase IV (KMG-IV): sequencing the most valuable type-strain genomes for metagenomic binning, comparative biology and taxonomic classification.</title>
        <authorList>
            <person name="Goeker M."/>
        </authorList>
    </citation>
    <scope>NUCLEOTIDE SEQUENCE [LARGE SCALE GENOMIC DNA]</scope>
    <source>
        <strain evidence="1 2">DSM 100556</strain>
    </source>
</reference>
<evidence type="ECO:0000313" key="1">
    <source>
        <dbReference type="EMBL" id="TCL58352.1"/>
    </source>
</evidence>
<dbReference type="AlphaFoldDB" id="A0A4R1QZD3"/>
<organism evidence="1 2">
    <name type="scientific">Kineothrix alysoides</name>
    <dbReference type="NCBI Taxonomy" id="1469948"/>
    <lineage>
        <taxon>Bacteria</taxon>
        <taxon>Bacillati</taxon>
        <taxon>Bacillota</taxon>
        <taxon>Clostridia</taxon>
        <taxon>Lachnospirales</taxon>
        <taxon>Lachnospiraceae</taxon>
        <taxon>Kineothrix</taxon>
    </lineage>
</organism>
<dbReference type="RefSeq" id="WP_031390201.1">
    <property type="nucleotide sequence ID" value="NZ_JPNB01000001.1"/>
</dbReference>
<evidence type="ECO:0000313" key="2">
    <source>
        <dbReference type="Proteomes" id="UP000295718"/>
    </source>
</evidence>
<proteinExistence type="predicted"/>
<dbReference type="PIRSF" id="PIRSF021435">
    <property type="entry name" value="SpoIIIAB"/>
    <property type="match status" value="1"/>
</dbReference>
<dbReference type="EMBL" id="SLUO01000006">
    <property type="protein sequence ID" value="TCL58352.1"/>
    <property type="molecule type" value="Genomic_DNA"/>
</dbReference>